<dbReference type="EMBL" id="JAUJYO010000013">
    <property type="protein sequence ID" value="KAK1300326.1"/>
    <property type="molecule type" value="Genomic_DNA"/>
</dbReference>
<feature type="region of interest" description="Disordered" evidence="1">
    <location>
        <begin position="1"/>
        <end position="102"/>
    </location>
</feature>
<dbReference type="AlphaFoldDB" id="A0AAV9DHB1"/>
<reference evidence="2" key="1">
    <citation type="journal article" date="2023" name="Nat. Commun.">
        <title>Diploid and tetraploid genomes of Acorus and the evolution of monocots.</title>
        <authorList>
            <person name="Ma L."/>
            <person name="Liu K.W."/>
            <person name="Li Z."/>
            <person name="Hsiao Y.Y."/>
            <person name="Qi Y."/>
            <person name="Fu T."/>
            <person name="Tang G.D."/>
            <person name="Zhang D."/>
            <person name="Sun W.H."/>
            <person name="Liu D.K."/>
            <person name="Li Y."/>
            <person name="Chen G.Z."/>
            <person name="Liu X.D."/>
            <person name="Liao X.Y."/>
            <person name="Jiang Y.T."/>
            <person name="Yu X."/>
            <person name="Hao Y."/>
            <person name="Huang J."/>
            <person name="Zhao X.W."/>
            <person name="Ke S."/>
            <person name="Chen Y.Y."/>
            <person name="Wu W.L."/>
            <person name="Hsu J.L."/>
            <person name="Lin Y.F."/>
            <person name="Huang M.D."/>
            <person name="Li C.Y."/>
            <person name="Huang L."/>
            <person name="Wang Z.W."/>
            <person name="Zhao X."/>
            <person name="Zhong W.Y."/>
            <person name="Peng D.H."/>
            <person name="Ahmad S."/>
            <person name="Lan S."/>
            <person name="Zhang J.S."/>
            <person name="Tsai W.C."/>
            <person name="Van de Peer Y."/>
            <person name="Liu Z.J."/>
        </authorList>
    </citation>
    <scope>NUCLEOTIDE SEQUENCE</scope>
    <source>
        <strain evidence="2">CP</strain>
    </source>
</reference>
<name>A0AAV9DHB1_ACOCL</name>
<evidence type="ECO:0000313" key="2">
    <source>
        <dbReference type="EMBL" id="KAK1300326.1"/>
    </source>
</evidence>
<organism evidence="2 3">
    <name type="scientific">Acorus calamus</name>
    <name type="common">Sweet flag</name>
    <dbReference type="NCBI Taxonomy" id="4465"/>
    <lineage>
        <taxon>Eukaryota</taxon>
        <taxon>Viridiplantae</taxon>
        <taxon>Streptophyta</taxon>
        <taxon>Embryophyta</taxon>
        <taxon>Tracheophyta</taxon>
        <taxon>Spermatophyta</taxon>
        <taxon>Magnoliopsida</taxon>
        <taxon>Liliopsida</taxon>
        <taxon>Acoraceae</taxon>
        <taxon>Acorus</taxon>
    </lineage>
</organism>
<evidence type="ECO:0000256" key="1">
    <source>
        <dbReference type="SAM" id="MobiDB-lite"/>
    </source>
</evidence>
<sequence length="102" mass="11429">MLRRKPSKIEVKAEDKEELLESRKKPKNPNPSSSIHLLHQLDKALDPSNKPHHRIGISHPSFDPPPPYIRRRWSSSSASPKPPRTTPSPTEPPAISPPGNLL</sequence>
<reference evidence="2" key="2">
    <citation type="submission" date="2023-06" db="EMBL/GenBank/DDBJ databases">
        <authorList>
            <person name="Ma L."/>
            <person name="Liu K.-W."/>
            <person name="Li Z."/>
            <person name="Hsiao Y.-Y."/>
            <person name="Qi Y."/>
            <person name="Fu T."/>
            <person name="Tang G."/>
            <person name="Zhang D."/>
            <person name="Sun W.-H."/>
            <person name="Liu D.-K."/>
            <person name="Li Y."/>
            <person name="Chen G.-Z."/>
            <person name="Liu X.-D."/>
            <person name="Liao X.-Y."/>
            <person name="Jiang Y.-T."/>
            <person name="Yu X."/>
            <person name="Hao Y."/>
            <person name="Huang J."/>
            <person name="Zhao X.-W."/>
            <person name="Ke S."/>
            <person name="Chen Y.-Y."/>
            <person name="Wu W.-L."/>
            <person name="Hsu J.-L."/>
            <person name="Lin Y.-F."/>
            <person name="Huang M.-D."/>
            <person name="Li C.-Y."/>
            <person name="Huang L."/>
            <person name="Wang Z.-W."/>
            <person name="Zhao X."/>
            <person name="Zhong W.-Y."/>
            <person name="Peng D.-H."/>
            <person name="Ahmad S."/>
            <person name="Lan S."/>
            <person name="Zhang J.-S."/>
            <person name="Tsai W.-C."/>
            <person name="Van De Peer Y."/>
            <person name="Liu Z.-J."/>
        </authorList>
    </citation>
    <scope>NUCLEOTIDE SEQUENCE</scope>
    <source>
        <strain evidence="2">CP</strain>
        <tissue evidence="2">Leaves</tissue>
    </source>
</reference>
<dbReference type="Proteomes" id="UP001180020">
    <property type="component" value="Unassembled WGS sequence"/>
</dbReference>
<evidence type="ECO:0000313" key="3">
    <source>
        <dbReference type="Proteomes" id="UP001180020"/>
    </source>
</evidence>
<gene>
    <name evidence="2" type="ORF">QJS10_CPB13g00315</name>
</gene>
<feature type="compositionally biased region" description="Basic and acidic residues" evidence="1">
    <location>
        <begin position="7"/>
        <end position="23"/>
    </location>
</feature>
<keyword evidence="3" id="KW-1185">Reference proteome</keyword>
<protein>
    <submittedName>
        <fullName evidence="2">Uncharacterized protein</fullName>
    </submittedName>
</protein>
<comment type="caution">
    <text evidence="2">The sequence shown here is derived from an EMBL/GenBank/DDBJ whole genome shotgun (WGS) entry which is preliminary data.</text>
</comment>
<accession>A0AAV9DHB1</accession>
<proteinExistence type="predicted"/>
<feature type="compositionally biased region" description="Pro residues" evidence="1">
    <location>
        <begin position="80"/>
        <end position="96"/>
    </location>
</feature>